<feature type="transmembrane region" description="Helical" evidence="14">
    <location>
        <begin position="760"/>
        <end position="786"/>
    </location>
</feature>
<evidence type="ECO:0000256" key="4">
    <source>
        <dbReference type="ARBA" id="ARBA00022692"/>
    </source>
</evidence>
<reference evidence="17" key="1">
    <citation type="submission" date="2025-08" db="UniProtKB">
        <authorList>
            <consortium name="RefSeq"/>
        </authorList>
    </citation>
    <scope>IDENTIFICATION</scope>
    <source>
        <tissue evidence="17">Testes</tissue>
    </source>
</reference>
<evidence type="ECO:0000256" key="7">
    <source>
        <dbReference type="ARBA" id="ARBA00023043"/>
    </source>
</evidence>
<evidence type="ECO:0000256" key="2">
    <source>
        <dbReference type="ARBA" id="ARBA00022448"/>
    </source>
</evidence>
<keyword evidence="2" id="KW-0813">Transport</keyword>
<dbReference type="RefSeq" id="XP_006817447.1">
    <property type="nucleotide sequence ID" value="XM_006817384.1"/>
</dbReference>
<dbReference type="Pfam" id="PF00520">
    <property type="entry name" value="Ion_trans"/>
    <property type="match status" value="1"/>
</dbReference>
<evidence type="ECO:0000256" key="5">
    <source>
        <dbReference type="ARBA" id="ARBA00022737"/>
    </source>
</evidence>
<feature type="transmembrane region" description="Helical" evidence="14">
    <location>
        <begin position="691"/>
        <end position="712"/>
    </location>
</feature>
<keyword evidence="10" id="KW-0325">Glycoprotein</keyword>
<keyword evidence="13" id="KW-0175">Coiled coil</keyword>
<evidence type="ECO:0000256" key="14">
    <source>
        <dbReference type="SAM" id="Phobius"/>
    </source>
</evidence>
<feature type="repeat" description="ANK" evidence="12">
    <location>
        <begin position="532"/>
        <end position="564"/>
    </location>
</feature>
<keyword evidence="5" id="KW-0677">Repeat</keyword>
<evidence type="ECO:0000256" key="9">
    <source>
        <dbReference type="ARBA" id="ARBA00023136"/>
    </source>
</evidence>
<dbReference type="Pfam" id="PF12796">
    <property type="entry name" value="Ank_2"/>
    <property type="match status" value="5"/>
</dbReference>
<evidence type="ECO:0000256" key="10">
    <source>
        <dbReference type="ARBA" id="ARBA00023180"/>
    </source>
</evidence>
<keyword evidence="9 14" id="KW-0472">Membrane</keyword>
<feature type="transmembrane region" description="Helical" evidence="14">
    <location>
        <begin position="727"/>
        <end position="748"/>
    </location>
</feature>
<feature type="repeat" description="ANK" evidence="12">
    <location>
        <begin position="498"/>
        <end position="525"/>
    </location>
</feature>
<evidence type="ECO:0000313" key="16">
    <source>
        <dbReference type="Proteomes" id="UP000694865"/>
    </source>
</evidence>
<feature type="repeat" description="ANK" evidence="12">
    <location>
        <begin position="319"/>
        <end position="351"/>
    </location>
</feature>
<sequence length="963" mass="108031">MPVGEAFLRAFGNIRARLEDHKRVYFDVQCSSAGESPSMNKSRWRPWGSSTTVERLNSTLQDGPETATDEQCDAGEVCSIKDSPFRILKVAAAGNLQELQKIHKLNPERISLQDSKGAQALHYAAGNNKINIIEFILEHGGVLLLFGDKRDTYGDLPKATDMVEFKPKLCAKDCNGVYPIHAAATHASANVLKLLLDEVEKLGYTRDAVLNFVDKERNSPMHSAVNGGDTKAVKLCLESGARLDVQQSDKSTPVHLACSQGAIEMIKVMFSLQDKTRQTLRVTDIEHMTPIHKAAMFDHPKVVEYLISEGSEIDPFDKHLRTPLLLATSKGGWRTVKVLLENGADFKLKDKMKRNILHLAIINGGSLAHFDEQLFQVKYIRHTDSDAVALLNEKDLCGCTPMHYASRTGNIKSLQGLLELGALVNAKDDKKQSPMHFAARYGRYHTIRRLLDSRMGPHIINDTDGKGMTALHLASYNGHAKVVQLLMARGALLHRDHKGNTPLHLAAMSGYTDTMKVLLGTHAHLIDQVEDDGNTALHLAAREANANAVSYLLSEDAHLLVNKRGWSSLDFAIQMKNKDVALAFVMHDRWKEAMLMISTELGAPMLGLIEHLPEVCIAVLDRCLETADVDIKSCYYWIKYDFRFLQAPIGVKQKDGTTIQPLIALNLMVIFRFDIFGIYVVMFLEILKTLVQVLLTFSIVIIAFGLSFYILMSQEENQANSTPWFSIYRMVIMMLGEIDYIASFVTPATDGEPKPCIIKVFTFVMLFVFVLLMPILLMNLLIGLAVGDIAGVQRNAQLKRLAMQVELHTELEQKLPMVIIKRFDRDTMSVSPNCPKIWKAIRATAGMDTEDNMERNSVDPVYQGVQVELVKQKRKMKEISNQLDKQYEMLRLIVQKMDIRNEDDEQDEGDVAYNCDLIPTTFHCRSGMSGVVQRAMGMSAAKKKLQKQVLVIRKQHKNHTSEM</sequence>
<keyword evidence="7 12" id="KW-0040">ANK repeat</keyword>
<dbReference type="InterPro" id="IPR005821">
    <property type="entry name" value="Ion_trans_dom"/>
</dbReference>
<dbReference type="PROSITE" id="PS50088">
    <property type="entry name" value="ANK_REPEAT"/>
    <property type="match status" value="8"/>
</dbReference>
<feature type="repeat" description="ANK" evidence="12">
    <location>
        <begin position="466"/>
        <end position="498"/>
    </location>
</feature>
<feature type="repeat" description="ANK" evidence="12">
    <location>
        <begin position="397"/>
        <end position="429"/>
    </location>
</feature>
<evidence type="ECO:0000256" key="6">
    <source>
        <dbReference type="ARBA" id="ARBA00022989"/>
    </source>
</evidence>
<dbReference type="SMART" id="SM00248">
    <property type="entry name" value="ANK"/>
    <property type="match status" value="12"/>
</dbReference>
<keyword evidence="16" id="KW-1185">Reference proteome</keyword>
<dbReference type="InterPro" id="IPR002110">
    <property type="entry name" value="Ankyrin_rpt"/>
</dbReference>
<name>A0ABM0MBQ6_SACKO</name>
<dbReference type="PANTHER" id="PTHR47143">
    <property type="entry name" value="TRANSIENT RECEPTOR POTENTIAL CATION CHANNEL PROTEIN PAINLESS"/>
    <property type="match status" value="1"/>
</dbReference>
<gene>
    <name evidence="17" type="primary">LOC102801410</name>
</gene>
<dbReference type="Gene3D" id="1.25.40.20">
    <property type="entry name" value="Ankyrin repeat-containing domain"/>
    <property type="match status" value="4"/>
</dbReference>
<proteinExistence type="predicted"/>
<feature type="repeat" description="ANK" evidence="12">
    <location>
        <begin position="216"/>
        <end position="248"/>
    </location>
</feature>
<keyword evidence="11" id="KW-0407">Ion channel</keyword>
<evidence type="ECO:0000256" key="3">
    <source>
        <dbReference type="ARBA" id="ARBA00022606"/>
    </source>
</evidence>
<evidence type="ECO:0000313" key="17">
    <source>
        <dbReference type="RefSeq" id="XP_006817447.1"/>
    </source>
</evidence>
<protein>
    <submittedName>
        <fullName evidence="17">Transient receptor potential cation channel subfamily A member 1-like</fullName>
    </submittedName>
</protein>
<dbReference type="PROSITE" id="PS50297">
    <property type="entry name" value="ANK_REP_REGION"/>
    <property type="match status" value="8"/>
</dbReference>
<evidence type="ECO:0000256" key="8">
    <source>
        <dbReference type="ARBA" id="ARBA00023065"/>
    </source>
</evidence>
<keyword evidence="3" id="KW-0716">Sensory transduction</keyword>
<dbReference type="InterPro" id="IPR052076">
    <property type="entry name" value="TRP_cation_channel"/>
</dbReference>
<dbReference type="Proteomes" id="UP000694865">
    <property type="component" value="Unplaced"/>
</dbReference>
<dbReference type="InterPro" id="IPR036770">
    <property type="entry name" value="Ankyrin_rpt-contain_sf"/>
</dbReference>
<feature type="transmembrane region" description="Helical" evidence="14">
    <location>
        <begin position="662"/>
        <end position="684"/>
    </location>
</feature>
<keyword evidence="6 14" id="KW-1133">Transmembrane helix</keyword>
<accession>A0ABM0MBQ6</accession>
<evidence type="ECO:0000256" key="12">
    <source>
        <dbReference type="PROSITE-ProRule" id="PRU00023"/>
    </source>
</evidence>
<evidence type="ECO:0000259" key="15">
    <source>
        <dbReference type="Pfam" id="PF00520"/>
    </source>
</evidence>
<evidence type="ECO:0000256" key="1">
    <source>
        <dbReference type="ARBA" id="ARBA00004141"/>
    </source>
</evidence>
<keyword evidence="8" id="KW-0406">Ion transport</keyword>
<evidence type="ECO:0000256" key="13">
    <source>
        <dbReference type="SAM" id="Coils"/>
    </source>
</evidence>
<organism evidence="16 17">
    <name type="scientific">Saccoglossus kowalevskii</name>
    <name type="common">Acorn worm</name>
    <dbReference type="NCBI Taxonomy" id="10224"/>
    <lineage>
        <taxon>Eukaryota</taxon>
        <taxon>Metazoa</taxon>
        <taxon>Hemichordata</taxon>
        <taxon>Enteropneusta</taxon>
        <taxon>Harrimaniidae</taxon>
        <taxon>Saccoglossus</taxon>
    </lineage>
</organism>
<comment type="subcellular location">
    <subcellularLocation>
        <location evidence="1">Membrane</location>
        <topology evidence="1">Multi-pass membrane protein</topology>
    </subcellularLocation>
</comment>
<dbReference type="GeneID" id="102801410"/>
<feature type="domain" description="Ion transport" evidence="15">
    <location>
        <begin position="669"/>
        <end position="796"/>
    </location>
</feature>
<dbReference type="SUPFAM" id="SSF48403">
    <property type="entry name" value="Ankyrin repeat"/>
    <property type="match status" value="2"/>
</dbReference>
<dbReference type="PANTHER" id="PTHR47143:SF1">
    <property type="entry name" value="ION_TRANS DOMAIN-CONTAINING PROTEIN"/>
    <property type="match status" value="1"/>
</dbReference>
<keyword evidence="4 14" id="KW-0812">Transmembrane</keyword>
<feature type="coiled-coil region" evidence="13">
    <location>
        <begin position="862"/>
        <end position="889"/>
    </location>
</feature>
<evidence type="ECO:0000256" key="11">
    <source>
        <dbReference type="ARBA" id="ARBA00023303"/>
    </source>
</evidence>
<feature type="repeat" description="ANK" evidence="12">
    <location>
        <begin position="286"/>
        <end position="318"/>
    </location>
</feature>
<feature type="repeat" description="ANK" evidence="12">
    <location>
        <begin position="116"/>
        <end position="140"/>
    </location>
</feature>